<dbReference type="EMBL" id="JAPZBU010000012">
    <property type="protein sequence ID" value="KAJ5376827.1"/>
    <property type="molecule type" value="Genomic_DNA"/>
</dbReference>
<sequence length="790" mass="87725">MQHISSAHSVEESPNSSASYGISPLAVQSQNGGHQNQNMIAQTNQVRLGERSNTTFDPSTDPVDVGQGETQLLTPCSQTTERSPIADQTSRKCQENISQSILSNNHTIESRIGEHRASFDGIDSHIDVERQSRNLEHILDPATYYGNLDKVEADTAEICGIGSGPDLGDLCETEYITMIKSAGDALRHLRTEALCGDEFTILVESCPSSNIARAVHVSLGDIESFLSSCSQGSLGEASYLLSTIFGHDLVNQRVSDYSSQLKTLARTLSIGLVSFSGSHVCPFDLNLWGHSQDRIPIGFGYSYRRRKLACLDEYLKGPCWVLGPTSDGLNEGSLKISLTVGDLQELWGPVQLVGGTPMSAPLLRTQRGYVVPLPPNYQSEKSLHGIDCHWTETVPDYVEDQDHIWLDNFSLIMIGTDAKSQSVITVNARCKSKSPVVEERVSYHFEFLGTRKDYTTMEGYDVWARVGYGGSGIGVNRMFRRRNQITLKDNIIWQCQQPDPVLEPFLKLQVGLEISLCTGNARRVSLWEAIRLYHIEGQDTSPVMCEHSIPNAECARSCWVREHCDTSSSSIDANSSPGSVDVANSQTLLTDAPLDLKAFRKLMIKAVLQLKGTGIDREGHLRACWPFSDPAMSHHMKTNKINRWIGILSDSLHVATFAVVSSRCLGFDKDKFPNEWSPCPQSHSELTQINCLSTTVLQRPPSEDEERLNRQKIGLLTPPSSCDSDDLLSGTAFRLVEKQLWITRFWRENEARKMMAHPFAGHYLREVATSMRWSAAIDFKEQINPDLKGG</sequence>
<organism evidence="2 3">
    <name type="scientific">Penicillium cosmopolitanum</name>
    <dbReference type="NCBI Taxonomy" id="1131564"/>
    <lineage>
        <taxon>Eukaryota</taxon>
        <taxon>Fungi</taxon>
        <taxon>Dikarya</taxon>
        <taxon>Ascomycota</taxon>
        <taxon>Pezizomycotina</taxon>
        <taxon>Eurotiomycetes</taxon>
        <taxon>Eurotiomycetidae</taxon>
        <taxon>Eurotiales</taxon>
        <taxon>Aspergillaceae</taxon>
        <taxon>Penicillium</taxon>
    </lineage>
</organism>
<keyword evidence="3" id="KW-1185">Reference proteome</keyword>
<evidence type="ECO:0000313" key="3">
    <source>
        <dbReference type="Proteomes" id="UP001147747"/>
    </source>
</evidence>
<feature type="region of interest" description="Disordered" evidence="1">
    <location>
        <begin position="1"/>
        <end position="34"/>
    </location>
</feature>
<accession>A0A9W9VCE2</accession>
<gene>
    <name evidence="2" type="ORF">N7509_013713</name>
</gene>
<dbReference type="GeneID" id="81377330"/>
<dbReference type="AlphaFoldDB" id="A0A9W9VCE2"/>
<evidence type="ECO:0000256" key="1">
    <source>
        <dbReference type="SAM" id="MobiDB-lite"/>
    </source>
</evidence>
<evidence type="ECO:0000313" key="2">
    <source>
        <dbReference type="EMBL" id="KAJ5376827.1"/>
    </source>
</evidence>
<proteinExistence type="predicted"/>
<dbReference type="RefSeq" id="XP_056481857.1">
    <property type="nucleotide sequence ID" value="XM_056638350.1"/>
</dbReference>
<dbReference type="Proteomes" id="UP001147747">
    <property type="component" value="Unassembled WGS sequence"/>
</dbReference>
<reference evidence="2" key="1">
    <citation type="submission" date="2022-12" db="EMBL/GenBank/DDBJ databases">
        <authorList>
            <person name="Petersen C."/>
        </authorList>
    </citation>
    <scope>NUCLEOTIDE SEQUENCE</scope>
    <source>
        <strain evidence="2">IBT 29677</strain>
    </source>
</reference>
<dbReference type="OrthoDB" id="428577at2759"/>
<reference evidence="2" key="2">
    <citation type="journal article" date="2023" name="IMA Fungus">
        <title>Comparative genomic study of the Penicillium genus elucidates a diverse pangenome and 15 lateral gene transfer events.</title>
        <authorList>
            <person name="Petersen C."/>
            <person name="Sorensen T."/>
            <person name="Nielsen M.R."/>
            <person name="Sondergaard T.E."/>
            <person name="Sorensen J.L."/>
            <person name="Fitzpatrick D.A."/>
            <person name="Frisvad J.C."/>
            <person name="Nielsen K.L."/>
        </authorList>
    </citation>
    <scope>NUCLEOTIDE SEQUENCE</scope>
    <source>
        <strain evidence="2">IBT 29677</strain>
    </source>
</reference>
<protein>
    <submittedName>
        <fullName evidence="2">Uncharacterized protein</fullName>
    </submittedName>
</protein>
<name>A0A9W9VCE2_9EURO</name>
<comment type="caution">
    <text evidence="2">The sequence shown here is derived from an EMBL/GenBank/DDBJ whole genome shotgun (WGS) entry which is preliminary data.</text>
</comment>